<evidence type="ECO:0000313" key="6">
    <source>
        <dbReference type="Proteomes" id="UP000647235"/>
    </source>
</evidence>
<dbReference type="SUPFAM" id="SSF46689">
    <property type="entry name" value="Homeodomain-like"/>
    <property type="match status" value="2"/>
</dbReference>
<evidence type="ECO:0000256" key="3">
    <source>
        <dbReference type="ARBA" id="ARBA00023163"/>
    </source>
</evidence>
<evidence type="ECO:0000256" key="2">
    <source>
        <dbReference type="ARBA" id="ARBA00023125"/>
    </source>
</evidence>
<dbReference type="SMART" id="SM00342">
    <property type="entry name" value="HTH_ARAC"/>
    <property type="match status" value="1"/>
</dbReference>
<keyword evidence="6" id="KW-1185">Reference proteome</keyword>
<dbReference type="InterPro" id="IPR014710">
    <property type="entry name" value="RmlC-like_jellyroll"/>
</dbReference>
<dbReference type="InterPro" id="IPR037923">
    <property type="entry name" value="HTH-like"/>
</dbReference>
<dbReference type="Proteomes" id="UP000647235">
    <property type="component" value="Unassembled WGS sequence"/>
</dbReference>
<dbReference type="RefSeq" id="WP_186855733.1">
    <property type="nucleotide sequence ID" value="NZ_JACOOY010000007.1"/>
</dbReference>
<accession>A0ABR7EW97</accession>
<evidence type="ECO:0000259" key="4">
    <source>
        <dbReference type="PROSITE" id="PS01124"/>
    </source>
</evidence>
<protein>
    <submittedName>
        <fullName evidence="5">Helix-turn-helix transcriptional regulator</fullName>
    </submittedName>
</protein>
<dbReference type="Gene3D" id="2.60.120.10">
    <property type="entry name" value="Jelly Rolls"/>
    <property type="match status" value="1"/>
</dbReference>
<organism evidence="5 6">
    <name type="scientific">Dorea hominis</name>
    <dbReference type="NCBI Taxonomy" id="2763040"/>
    <lineage>
        <taxon>Bacteria</taxon>
        <taxon>Bacillati</taxon>
        <taxon>Bacillota</taxon>
        <taxon>Clostridia</taxon>
        <taxon>Lachnospirales</taxon>
        <taxon>Lachnospiraceae</taxon>
        <taxon>Dorea</taxon>
    </lineage>
</organism>
<dbReference type="Pfam" id="PF12833">
    <property type="entry name" value="HTH_18"/>
    <property type="match status" value="1"/>
</dbReference>
<comment type="caution">
    <text evidence="5">The sequence shown here is derived from an EMBL/GenBank/DDBJ whole genome shotgun (WGS) entry which is preliminary data.</text>
</comment>
<dbReference type="Pfam" id="PF02311">
    <property type="entry name" value="AraC_binding"/>
    <property type="match status" value="1"/>
</dbReference>
<dbReference type="Gene3D" id="1.10.10.60">
    <property type="entry name" value="Homeodomain-like"/>
    <property type="match status" value="2"/>
</dbReference>
<evidence type="ECO:0000313" key="5">
    <source>
        <dbReference type="EMBL" id="MBC5664984.1"/>
    </source>
</evidence>
<dbReference type="InterPro" id="IPR009057">
    <property type="entry name" value="Homeodomain-like_sf"/>
</dbReference>
<dbReference type="InterPro" id="IPR018062">
    <property type="entry name" value="HTH_AraC-typ_CS"/>
</dbReference>
<dbReference type="PRINTS" id="PR00032">
    <property type="entry name" value="HTHARAC"/>
</dbReference>
<dbReference type="PROSITE" id="PS00041">
    <property type="entry name" value="HTH_ARAC_FAMILY_1"/>
    <property type="match status" value="1"/>
</dbReference>
<sequence length="291" mass="33681">MNINEYQNYHETKSHTSAEFPYNTYLCSIPLDFPGVPLHWHDEMELVVIKKGQGYVSVDFDKHLVHSGDIIMICPGCLHAIEQDASYKMEYENIIFKPELLSSGANDLCMLQYMKPLLDGTLPVEHFLTPAHEVFESLSNCIRQIDLVCADQTTGWQLAVKSALFYFFFLLISERQKKTVSISHNPKSLEKMKTVLKYVEEHYTEKLTIDDMAKLTFYSKSHFMKFFKVHMGTGFTEYLNDYRLAMAARLLKSSDESILMIAEESGFDNLSYFNRIFKRKYGVSPGSYRKS</sequence>
<evidence type="ECO:0000256" key="1">
    <source>
        <dbReference type="ARBA" id="ARBA00023015"/>
    </source>
</evidence>
<name>A0ABR7EW97_9FIRM</name>
<dbReference type="EMBL" id="JACOOY010000007">
    <property type="protein sequence ID" value="MBC5664984.1"/>
    <property type="molecule type" value="Genomic_DNA"/>
</dbReference>
<feature type="domain" description="HTH araC/xylS-type" evidence="4">
    <location>
        <begin position="193"/>
        <end position="291"/>
    </location>
</feature>
<dbReference type="InterPro" id="IPR003313">
    <property type="entry name" value="AraC-bd"/>
</dbReference>
<keyword evidence="3" id="KW-0804">Transcription</keyword>
<dbReference type="PANTHER" id="PTHR43280">
    <property type="entry name" value="ARAC-FAMILY TRANSCRIPTIONAL REGULATOR"/>
    <property type="match status" value="1"/>
</dbReference>
<dbReference type="InterPro" id="IPR018060">
    <property type="entry name" value="HTH_AraC"/>
</dbReference>
<dbReference type="InterPro" id="IPR020449">
    <property type="entry name" value="Tscrpt_reg_AraC-type_HTH"/>
</dbReference>
<dbReference type="SUPFAM" id="SSF51215">
    <property type="entry name" value="Regulatory protein AraC"/>
    <property type="match status" value="1"/>
</dbReference>
<gene>
    <name evidence="5" type="ORF">H8S07_06790</name>
</gene>
<dbReference type="PANTHER" id="PTHR43280:SF2">
    <property type="entry name" value="HTH-TYPE TRANSCRIPTIONAL REGULATOR EXSA"/>
    <property type="match status" value="1"/>
</dbReference>
<keyword evidence="1" id="KW-0805">Transcription regulation</keyword>
<keyword evidence="2" id="KW-0238">DNA-binding</keyword>
<reference evidence="5 6" key="1">
    <citation type="submission" date="2020-08" db="EMBL/GenBank/DDBJ databases">
        <title>Genome public.</title>
        <authorList>
            <person name="Liu C."/>
            <person name="Sun Q."/>
        </authorList>
    </citation>
    <scope>NUCLEOTIDE SEQUENCE [LARGE SCALE GENOMIC DNA]</scope>
    <source>
        <strain evidence="5 6">NSJ-36</strain>
    </source>
</reference>
<dbReference type="PROSITE" id="PS01124">
    <property type="entry name" value="HTH_ARAC_FAMILY_2"/>
    <property type="match status" value="1"/>
</dbReference>
<proteinExistence type="predicted"/>